<keyword evidence="1" id="KW-0175">Coiled coil</keyword>
<protein>
    <submittedName>
        <fullName evidence="3">Uncharacterized protein</fullName>
    </submittedName>
</protein>
<keyword evidence="4" id="KW-1185">Reference proteome</keyword>
<proteinExistence type="predicted"/>
<evidence type="ECO:0000313" key="3">
    <source>
        <dbReference type="EMBL" id="MQM01291.1"/>
    </source>
</evidence>
<feature type="compositionally biased region" description="Low complexity" evidence="2">
    <location>
        <begin position="44"/>
        <end position="55"/>
    </location>
</feature>
<evidence type="ECO:0000256" key="2">
    <source>
        <dbReference type="SAM" id="MobiDB-lite"/>
    </source>
</evidence>
<gene>
    <name evidence="3" type="ORF">Taro_034041</name>
</gene>
<comment type="caution">
    <text evidence="3">The sequence shown here is derived from an EMBL/GenBank/DDBJ whole genome shotgun (WGS) entry which is preliminary data.</text>
</comment>
<dbReference type="EMBL" id="NMUH01002653">
    <property type="protein sequence ID" value="MQM01291.1"/>
    <property type="molecule type" value="Genomic_DNA"/>
</dbReference>
<feature type="region of interest" description="Disordered" evidence="2">
    <location>
        <begin position="30"/>
        <end position="90"/>
    </location>
</feature>
<evidence type="ECO:0000256" key="1">
    <source>
        <dbReference type="SAM" id="Coils"/>
    </source>
</evidence>
<reference evidence="3" key="1">
    <citation type="submission" date="2017-07" db="EMBL/GenBank/DDBJ databases">
        <title>Taro Niue Genome Assembly and Annotation.</title>
        <authorList>
            <person name="Atibalentja N."/>
            <person name="Keating K."/>
            <person name="Fields C.J."/>
        </authorList>
    </citation>
    <scope>NUCLEOTIDE SEQUENCE</scope>
    <source>
        <strain evidence="3">Niue_2</strain>
        <tissue evidence="3">Leaf</tissue>
    </source>
</reference>
<organism evidence="3 4">
    <name type="scientific">Colocasia esculenta</name>
    <name type="common">Wild taro</name>
    <name type="synonym">Arum esculentum</name>
    <dbReference type="NCBI Taxonomy" id="4460"/>
    <lineage>
        <taxon>Eukaryota</taxon>
        <taxon>Viridiplantae</taxon>
        <taxon>Streptophyta</taxon>
        <taxon>Embryophyta</taxon>
        <taxon>Tracheophyta</taxon>
        <taxon>Spermatophyta</taxon>
        <taxon>Magnoliopsida</taxon>
        <taxon>Liliopsida</taxon>
        <taxon>Araceae</taxon>
        <taxon>Aroideae</taxon>
        <taxon>Colocasieae</taxon>
        <taxon>Colocasia</taxon>
    </lineage>
</organism>
<dbReference type="AlphaFoldDB" id="A0A843W6F8"/>
<accession>A0A843W6F8</accession>
<dbReference type="Gene3D" id="1.10.287.1490">
    <property type="match status" value="1"/>
</dbReference>
<name>A0A843W6F8_COLES</name>
<dbReference type="Proteomes" id="UP000652761">
    <property type="component" value="Unassembled WGS sequence"/>
</dbReference>
<sequence>MEGGNVDTRCGTGERMRTFGSIGCHEDKALVEVHSANPEDPSEATAAPGDAADGDSLQPTSGEILPGECSTFPGHDVSWPDAPQGGQVPGAEGALEFLMRSARAAMQTSNPPSIEVVRDVLQRNTLAYHLMGCSRDPWMATVDSLWGEVRRLHQEAASAAHRLRIQELTEEIASLEQKTEASRLQKSDLHKRTETLRACRDRSGDEVAALRRTIEDASKRLAECELAFTVFDRGVIEAEAEMADLERGRSDSQARISSLQAALVDLQRGPPGAYAHFLARFEHGGIRGRLPPEFVFRGIINFQMPAV</sequence>
<feature type="coiled-coil region" evidence="1">
    <location>
        <begin position="158"/>
        <end position="255"/>
    </location>
</feature>
<evidence type="ECO:0000313" key="4">
    <source>
        <dbReference type="Proteomes" id="UP000652761"/>
    </source>
</evidence>